<comment type="subcellular location">
    <subcellularLocation>
        <location evidence="1">Mitochondrion</location>
    </subcellularLocation>
</comment>
<dbReference type="AlphaFoldDB" id="A0A9I9DMG9"/>
<dbReference type="PANTHER" id="PTHR43011:SF1">
    <property type="entry name" value="IRON-SULFUR CLUSTER ASSEMBLY 2 HOMOLOG, MITOCHONDRIAL"/>
    <property type="match status" value="1"/>
</dbReference>
<accession>A0A9I9DMG9</accession>
<comment type="similarity">
    <text evidence="2">Belongs to the HesB/IscA family.</text>
</comment>
<dbReference type="Gene3D" id="2.60.300.12">
    <property type="entry name" value="HesB-like domain"/>
    <property type="match status" value="1"/>
</dbReference>
<evidence type="ECO:0000256" key="5">
    <source>
        <dbReference type="ARBA" id="ARBA00023128"/>
    </source>
</evidence>
<dbReference type="SUPFAM" id="SSF89360">
    <property type="entry name" value="HesB-like domain"/>
    <property type="match status" value="1"/>
</dbReference>
<feature type="compositionally biased region" description="Low complexity" evidence="6">
    <location>
        <begin position="9"/>
        <end position="20"/>
    </location>
</feature>
<evidence type="ECO:0000313" key="8">
    <source>
        <dbReference type="EnsemblPlants" id="MELO3C020686.2.1"/>
    </source>
</evidence>
<dbReference type="GO" id="GO:0120510">
    <property type="term" value="C:mitochondrial [4Fe-4S] assembly complex"/>
    <property type="evidence" value="ECO:0007669"/>
    <property type="project" value="UniProtKB-ARBA"/>
</dbReference>
<dbReference type="GO" id="GO:0051537">
    <property type="term" value="F:2 iron, 2 sulfur cluster binding"/>
    <property type="evidence" value="ECO:0007669"/>
    <property type="project" value="TreeGrafter"/>
</dbReference>
<name>A0A9I9DMG9_CUCME</name>
<dbReference type="Gramene" id="MELO3C020686.2.1">
    <property type="protein sequence ID" value="MELO3C020686.2.1"/>
    <property type="gene ID" value="MELO3C020686.2"/>
</dbReference>
<dbReference type="Pfam" id="PF01521">
    <property type="entry name" value="Fe-S_biosyn"/>
    <property type="match status" value="1"/>
</dbReference>
<evidence type="ECO:0000259" key="7">
    <source>
        <dbReference type="Pfam" id="PF01521"/>
    </source>
</evidence>
<dbReference type="NCBIfam" id="TIGR00049">
    <property type="entry name" value="iron-sulfur cluster assembly accessory protein"/>
    <property type="match status" value="1"/>
</dbReference>
<dbReference type="GO" id="GO:0005506">
    <property type="term" value="F:iron ion binding"/>
    <property type="evidence" value="ECO:0007669"/>
    <property type="project" value="TreeGrafter"/>
</dbReference>
<sequence>KKKSKIKIKIIIPHPDSQSSPPSPRKSPSPFTRRPDSSCSVAAAVASPSFSPCRVAALFFVSDFCWLLHPFVSAHRFLSRQGSKLKREHEGMGPRSLIQRVTPYLVARIKENQRLLSSSATAYQEASSLSSSPSPSPSAPVDTIHMTDSCIRRMKELQDPKEEKMLRLSVETGGCSGFQYVFNLDGKTTPDDRIYEKEGVKLVVDNISYDFVKGATIDYVEELIRSAFVVSTNPSAVGGCSCKSSFMVKQ</sequence>
<keyword evidence="3" id="KW-0479">Metal-binding</keyword>
<dbReference type="InterPro" id="IPR035903">
    <property type="entry name" value="HesB-like_dom_sf"/>
</dbReference>
<reference evidence="8" key="1">
    <citation type="submission" date="2023-03" db="UniProtKB">
        <authorList>
            <consortium name="EnsemblPlants"/>
        </authorList>
    </citation>
    <scope>IDENTIFICATION</scope>
</reference>
<dbReference type="PANTHER" id="PTHR43011">
    <property type="entry name" value="IRON-SULFUR CLUSTER ASSEMBLY 2 HOMOLOG, MITOCHONDRIAL"/>
    <property type="match status" value="1"/>
</dbReference>
<organism evidence="8">
    <name type="scientific">Cucumis melo</name>
    <name type="common">Muskmelon</name>
    <dbReference type="NCBI Taxonomy" id="3656"/>
    <lineage>
        <taxon>Eukaryota</taxon>
        <taxon>Viridiplantae</taxon>
        <taxon>Streptophyta</taxon>
        <taxon>Embryophyta</taxon>
        <taxon>Tracheophyta</taxon>
        <taxon>Spermatophyta</taxon>
        <taxon>Magnoliopsida</taxon>
        <taxon>eudicotyledons</taxon>
        <taxon>Gunneridae</taxon>
        <taxon>Pentapetalae</taxon>
        <taxon>rosids</taxon>
        <taxon>fabids</taxon>
        <taxon>Cucurbitales</taxon>
        <taxon>Cucurbitaceae</taxon>
        <taxon>Benincaseae</taxon>
        <taxon>Cucumis</taxon>
    </lineage>
</organism>
<evidence type="ECO:0000256" key="6">
    <source>
        <dbReference type="SAM" id="MobiDB-lite"/>
    </source>
</evidence>
<evidence type="ECO:0000256" key="4">
    <source>
        <dbReference type="ARBA" id="ARBA00023004"/>
    </source>
</evidence>
<dbReference type="InterPro" id="IPR000361">
    <property type="entry name" value="ATAP_core_dom"/>
</dbReference>
<dbReference type="EnsemblPlants" id="MELO3C020686.2.1">
    <property type="protein sequence ID" value="MELO3C020686.2.1"/>
    <property type="gene ID" value="MELO3C020686.2"/>
</dbReference>
<evidence type="ECO:0000256" key="3">
    <source>
        <dbReference type="ARBA" id="ARBA00022723"/>
    </source>
</evidence>
<dbReference type="GO" id="GO:0051539">
    <property type="term" value="F:4 iron, 4 sulfur cluster binding"/>
    <property type="evidence" value="ECO:0007669"/>
    <property type="project" value="TreeGrafter"/>
</dbReference>
<feature type="domain" description="Core" evidence="7">
    <location>
        <begin position="144"/>
        <end position="243"/>
    </location>
</feature>
<dbReference type="FunFam" id="2.60.300.12:FF:000006">
    <property type="entry name" value="Iron-sulfur cluster assembly 2 mitochondrial"/>
    <property type="match status" value="1"/>
</dbReference>
<proteinExistence type="inferred from homology"/>
<dbReference type="InterPro" id="IPR016092">
    <property type="entry name" value="ATAP"/>
</dbReference>
<dbReference type="GO" id="GO:0016226">
    <property type="term" value="P:iron-sulfur cluster assembly"/>
    <property type="evidence" value="ECO:0007669"/>
    <property type="project" value="InterPro"/>
</dbReference>
<keyword evidence="4" id="KW-0408">Iron</keyword>
<feature type="region of interest" description="Disordered" evidence="6">
    <location>
        <begin position="1"/>
        <end position="34"/>
    </location>
</feature>
<evidence type="ECO:0000256" key="1">
    <source>
        <dbReference type="ARBA" id="ARBA00004173"/>
    </source>
</evidence>
<evidence type="ECO:0000256" key="2">
    <source>
        <dbReference type="ARBA" id="ARBA00006718"/>
    </source>
</evidence>
<keyword evidence="5" id="KW-0496">Mitochondrion</keyword>
<protein>
    <recommendedName>
        <fullName evidence="7">Core domain-containing protein</fullName>
    </recommendedName>
</protein>